<dbReference type="InterPro" id="IPR017871">
    <property type="entry name" value="ABC_transporter-like_CS"/>
</dbReference>
<evidence type="ECO:0000259" key="9">
    <source>
        <dbReference type="PROSITE" id="PS50929"/>
    </source>
</evidence>
<comment type="caution">
    <text evidence="10">The sequence shown here is derived from an EMBL/GenBank/DDBJ whole genome shotgun (WGS) entry which is preliminary data.</text>
</comment>
<dbReference type="PROSITE" id="PS00211">
    <property type="entry name" value="ABC_TRANSPORTER_1"/>
    <property type="match status" value="1"/>
</dbReference>
<keyword evidence="4" id="KW-0067">ATP-binding</keyword>
<protein>
    <submittedName>
        <fullName evidence="10">ABC transporter permease</fullName>
    </submittedName>
</protein>
<dbReference type="Gene3D" id="1.20.1560.10">
    <property type="entry name" value="ABC transporter type 1, transmembrane domain"/>
    <property type="match status" value="1"/>
</dbReference>
<dbReference type="RefSeq" id="WP_271189223.1">
    <property type="nucleotide sequence ID" value="NZ_BSFP01000021.1"/>
</dbReference>
<evidence type="ECO:0000256" key="7">
    <source>
        <dbReference type="SAM" id="Phobius"/>
    </source>
</evidence>
<dbReference type="EMBL" id="BSFP01000021">
    <property type="protein sequence ID" value="GLL02135.1"/>
    <property type="molecule type" value="Genomic_DNA"/>
</dbReference>
<dbReference type="GO" id="GO:0016887">
    <property type="term" value="F:ATP hydrolysis activity"/>
    <property type="evidence" value="ECO:0007669"/>
    <property type="project" value="InterPro"/>
</dbReference>
<dbReference type="AlphaFoldDB" id="A0A9W6KL33"/>
<dbReference type="Pfam" id="PF00005">
    <property type="entry name" value="ABC_tran"/>
    <property type="match status" value="1"/>
</dbReference>
<evidence type="ECO:0000256" key="2">
    <source>
        <dbReference type="ARBA" id="ARBA00022692"/>
    </source>
</evidence>
<evidence type="ECO:0000256" key="6">
    <source>
        <dbReference type="ARBA" id="ARBA00023136"/>
    </source>
</evidence>
<reference evidence="10" key="2">
    <citation type="submission" date="2023-01" db="EMBL/GenBank/DDBJ databases">
        <authorList>
            <person name="Sun Q."/>
            <person name="Evtushenko L."/>
        </authorList>
    </citation>
    <scope>NUCLEOTIDE SEQUENCE</scope>
    <source>
        <strain evidence="10">VKM Ac-1321</strain>
    </source>
</reference>
<feature type="domain" description="ABC transmembrane type-1" evidence="9">
    <location>
        <begin position="25"/>
        <end position="306"/>
    </location>
</feature>
<evidence type="ECO:0000256" key="1">
    <source>
        <dbReference type="ARBA" id="ARBA00004651"/>
    </source>
</evidence>
<evidence type="ECO:0000256" key="3">
    <source>
        <dbReference type="ARBA" id="ARBA00022741"/>
    </source>
</evidence>
<evidence type="ECO:0000256" key="5">
    <source>
        <dbReference type="ARBA" id="ARBA00022989"/>
    </source>
</evidence>
<dbReference type="PROSITE" id="PS50929">
    <property type="entry name" value="ABC_TM1F"/>
    <property type="match status" value="1"/>
</dbReference>
<name>A0A9W6KL33_9ACTN</name>
<keyword evidence="6 7" id="KW-0472">Membrane</keyword>
<dbReference type="SUPFAM" id="SSF90123">
    <property type="entry name" value="ABC transporter transmembrane region"/>
    <property type="match status" value="1"/>
</dbReference>
<organism evidence="10 11">
    <name type="scientific">Dactylosporangium matsuzakiense</name>
    <dbReference type="NCBI Taxonomy" id="53360"/>
    <lineage>
        <taxon>Bacteria</taxon>
        <taxon>Bacillati</taxon>
        <taxon>Actinomycetota</taxon>
        <taxon>Actinomycetes</taxon>
        <taxon>Micromonosporales</taxon>
        <taxon>Micromonosporaceae</taxon>
        <taxon>Dactylosporangium</taxon>
    </lineage>
</organism>
<dbReference type="InterPro" id="IPR039421">
    <property type="entry name" value="Type_1_exporter"/>
</dbReference>
<dbReference type="Gene3D" id="3.40.50.300">
    <property type="entry name" value="P-loop containing nucleotide triphosphate hydrolases"/>
    <property type="match status" value="1"/>
</dbReference>
<comment type="subcellular location">
    <subcellularLocation>
        <location evidence="1">Cell membrane</location>
        <topology evidence="1">Multi-pass membrane protein</topology>
    </subcellularLocation>
</comment>
<dbReference type="GO" id="GO:0140359">
    <property type="term" value="F:ABC-type transporter activity"/>
    <property type="evidence" value="ECO:0007669"/>
    <property type="project" value="InterPro"/>
</dbReference>
<feature type="transmembrane region" description="Helical" evidence="7">
    <location>
        <begin position="282"/>
        <end position="301"/>
    </location>
</feature>
<keyword evidence="11" id="KW-1185">Reference proteome</keyword>
<sequence length="595" mass="63521">MMSDALHGLRRLFAIVFTADRRGVLTLVFVKITEATSLPVQAVALKLITDGVVEHRRALAFGGLAALALSIVMRGVCAAGSHVQYSVGDRTMIALSSHLGRAVNRPAGLELSENPEFHDRIVMLRDGIRMLPGAVIGIGQIVMLGIQLIITAVLLAGVHPAMVALPVLAVIWVWFAGRGNRIAFQAREATAEAMRLDEHLTDLVLSPGPAKELRIFGIEGEILRRAQELWTGSTRAILRGEWRGAALGLVGLTVFTFGVAGCVLGAVLLARYGRATVGDVVLVLNTALLALGQVAGIVWAFRDVAGGMRLVVHMQWLDGVAATAERIPPDVVRPPDRLRSGIDLRDVGFCYPGADRPALAGVNLAIPAGSTVAVVGDNGAGKTTLIKLLCGLYVPSSGSITVDGVDLTDMHPAQWRARIAGTFQDYVNYELLVRENIGQGDLRRLPDSSALTEAVQRAGAADQVRALPAGLDSQLGRRFGGAELSGGQWQRLALARGLLRDAPLLQVLDEPTAALDPAAERALFERYAAGARHAREQAGSVTLLVSHRFSTVRLADLIVVVSAGTVAEFGSHADLMRSESIYAELYRLSTRSYRD</sequence>
<evidence type="ECO:0000256" key="4">
    <source>
        <dbReference type="ARBA" id="ARBA00022840"/>
    </source>
</evidence>
<dbReference type="SUPFAM" id="SSF52540">
    <property type="entry name" value="P-loop containing nucleoside triphosphate hydrolases"/>
    <property type="match status" value="1"/>
</dbReference>
<dbReference type="InterPro" id="IPR027417">
    <property type="entry name" value="P-loop_NTPase"/>
</dbReference>
<dbReference type="GO" id="GO:0034040">
    <property type="term" value="F:ATPase-coupled lipid transmembrane transporter activity"/>
    <property type="evidence" value="ECO:0007669"/>
    <property type="project" value="TreeGrafter"/>
</dbReference>
<dbReference type="InterPro" id="IPR011527">
    <property type="entry name" value="ABC1_TM_dom"/>
</dbReference>
<feature type="transmembrane region" description="Helical" evidence="7">
    <location>
        <begin position="130"/>
        <end position="155"/>
    </location>
</feature>
<proteinExistence type="predicted"/>
<dbReference type="InterPro" id="IPR036640">
    <property type="entry name" value="ABC1_TM_sf"/>
</dbReference>
<evidence type="ECO:0000259" key="8">
    <source>
        <dbReference type="PROSITE" id="PS50893"/>
    </source>
</evidence>
<dbReference type="PROSITE" id="PS50893">
    <property type="entry name" value="ABC_TRANSPORTER_2"/>
    <property type="match status" value="1"/>
</dbReference>
<dbReference type="PANTHER" id="PTHR24221:SF654">
    <property type="entry name" value="ATP-BINDING CASSETTE SUB-FAMILY B MEMBER 6"/>
    <property type="match status" value="1"/>
</dbReference>
<evidence type="ECO:0000313" key="11">
    <source>
        <dbReference type="Proteomes" id="UP001143480"/>
    </source>
</evidence>
<dbReference type="InterPro" id="IPR003439">
    <property type="entry name" value="ABC_transporter-like_ATP-bd"/>
</dbReference>
<feature type="transmembrane region" description="Helical" evidence="7">
    <location>
        <begin position="161"/>
        <end position="177"/>
    </location>
</feature>
<dbReference type="Proteomes" id="UP001143480">
    <property type="component" value="Unassembled WGS sequence"/>
</dbReference>
<feature type="transmembrane region" description="Helical" evidence="7">
    <location>
        <begin position="245"/>
        <end position="270"/>
    </location>
</feature>
<reference evidence="10" key="1">
    <citation type="journal article" date="2014" name="Int. J. Syst. Evol. Microbiol.">
        <title>Complete genome sequence of Corynebacterium casei LMG S-19264T (=DSM 44701T), isolated from a smear-ripened cheese.</title>
        <authorList>
            <consortium name="US DOE Joint Genome Institute (JGI-PGF)"/>
            <person name="Walter F."/>
            <person name="Albersmeier A."/>
            <person name="Kalinowski J."/>
            <person name="Ruckert C."/>
        </authorList>
    </citation>
    <scope>NUCLEOTIDE SEQUENCE</scope>
    <source>
        <strain evidence="10">VKM Ac-1321</strain>
    </source>
</reference>
<evidence type="ECO:0000313" key="10">
    <source>
        <dbReference type="EMBL" id="GLL02135.1"/>
    </source>
</evidence>
<dbReference type="PANTHER" id="PTHR24221">
    <property type="entry name" value="ATP-BINDING CASSETTE SUB-FAMILY B"/>
    <property type="match status" value="1"/>
</dbReference>
<gene>
    <name evidence="10" type="ORF">GCM10017581_038770</name>
</gene>
<dbReference type="SMART" id="SM00382">
    <property type="entry name" value="AAA"/>
    <property type="match status" value="1"/>
</dbReference>
<dbReference type="InterPro" id="IPR003593">
    <property type="entry name" value="AAA+_ATPase"/>
</dbReference>
<feature type="domain" description="ABC transporter" evidence="8">
    <location>
        <begin position="342"/>
        <end position="588"/>
    </location>
</feature>
<keyword evidence="3" id="KW-0547">Nucleotide-binding</keyword>
<dbReference type="GO" id="GO:0005886">
    <property type="term" value="C:plasma membrane"/>
    <property type="evidence" value="ECO:0007669"/>
    <property type="project" value="UniProtKB-SubCell"/>
</dbReference>
<keyword evidence="2 7" id="KW-0812">Transmembrane</keyword>
<dbReference type="GO" id="GO:0005524">
    <property type="term" value="F:ATP binding"/>
    <property type="evidence" value="ECO:0007669"/>
    <property type="project" value="UniProtKB-KW"/>
</dbReference>
<keyword evidence="5 7" id="KW-1133">Transmembrane helix</keyword>
<accession>A0A9W6KL33</accession>